<accession>A0ABQ5WY39</accession>
<reference evidence="3" key="1">
    <citation type="journal article" date="2019" name="Int. J. Syst. Evol. Microbiol.">
        <title>The Global Catalogue of Microorganisms (GCM) 10K type strain sequencing project: providing services to taxonomists for standard genome sequencing and annotation.</title>
        <authorList>
            <consortium name="The Broad Institute Genomics Platform"/>
            <consortium name="The Broad Institute Genome Sequencing Center for Infectious Disease"/>
            <person name="Wu L."/>
            <person name="Ma J."/>
        </authorList>
    </citation>
    <scope>NUCLEOTIDE SEQUENCE [LARGE SCALE GENOMIC DNA]</scope>
    <source>
        <strain evidence="3">NBRC 3266</strain>
    </source>
</reference>
<feature type="compositionally biased region" description="Polar residues" evidence="1">
    <location>
        <begin position="8"/>
        <end position="19"/>
    </location>
</feature>
<protein>
    <submittedName>
        <fullName evidence="2">Uncharacterized protein</fullName>
    </submittedName>
</protein>
<gene>
    <name evidence="2" type="ORF">GCM10007870_31220</name>
</gene>
<evidence type="ECO:0000256" key="1">
    <source>
        <dbReference type="SAM" id="MobiDB-lite"/>
    </source>
</evidence>
<proteinExistence type="predicted"/>
<keyword evidence="3" id="KW-1185">Reference proteome</keyword>
<dbReference type="Proteomes" id="UP001156629">
    <property type="component" value="Unassembled WGS sequence"/>
</dbReference>
<comment type="caution">
    <text evidence="2">The sequence shown here is derived from an EMBL/GenBank/DDBJ whole genome shotgun (WGS) entry which is preliminary data.</text>
</comment>
<evidence type="ECO:0000313" key="3">
    <source>
        <dbReference type="Proteomes" id="UP001156629"/>
    </source>
</evidence>
<evidence type="ECO:0000313" key="2">
    <source>
        <dbReference type="EMBL" id="GLQ67537.1"/>
    </source>
</evidence>
<feature type="region of interest" description="Disordered" evidence="1">
    <location>
        <begin position="1"/>
        <end position="20"/>
    </location>
</feature>
<sequence>MPFEQIPERQTPTQRQPSLGQMIHPVMQEVTALAERTQVAQPVAGGIVIQMSCSQRHFRLARL</sequence>
<name>A0ABQ5WY39_9PROT</name>
<organism evidence="2 3">
    <name type="scientific">Gluconobacter kondonii</name>
    <dbReference type="NCBI Taxonomy" id="941463"/>
    <lineage>
        <taxon>Bacteria</taxon>
        <taxon>Pseudomonadati</taxon>
        <taxon>Pseudomonadota</taxon>
        <taxon>Alphaproteobacteria</taxon>
        <taxon>Acetobacterales</taxon>
        <taxon>Acetobacteraceae</taxon>
        <taxon>Gluconobacter</taxon>
    </lineage>
</organism>
<dbReference type="EMBL" id="BSNV01000055">
    <property type="protein sequence ID" value="GLQ67537.1"/>
    <property type="molecule type" value="Genomic_DNA"/>
</dbReference>